<dbReference type="InterPro" id="IPR047042">
    <property type="entry name" value="BipA_II"/>
</dbReference>
<dbReference type="Gene3D" id="3.40.50.300">
    <property type="entry name" value="P-loop containing nucleotide triphosphate hydrolases"/>
    <property type="match status" value="1"/>
</dbReference>
<protein>
    <recommendedName>
        <fullName evidence="1">Tr-type G domain-containing protein</fullName>
    </recommendedName>
</protein>
<dbReference type="InterPro" id="IPR048876">
    <property type="entry name" value="BipA_C"/>
</dbReference>
<dbReference type="PRINTS" id="PR00315">
    <property type="entry name" value="ELONGATNFCT"/>
</dbReference>
<dbReference type="InterPro" id="IPR042116">
    <property type="entry name" value="TypA/BipA_C"/>
</dbReference>
<dbReference type="NCBIfam" id="TIGR00231">
    <property type="entry name" value="small_GTP"/>
    <property type="match status" value="1"/>
</dbReference>
<name>A0A8H7ZWI9_9FUNG</name>
<dbReference type="InterPro" id="IPR009000">
    <property type="entry name" value="Transl_B-barrel_sf"/>
</dbReference>
<dbReference type="SUPFAM" id="SSF50447">
    <property type="entry name" value="Translation proteins"/>
    <property type="match status" value="1"/>
</dbReference>
<dbReference type="EMBL" id="JAEFCI010004566">
    <property type="protein sequence ID" value="KAG5460873.1"/>
    <property type="molecule type" value="Genomic_DNA"/>
</dbReference>
<dbReference type="PANTHER" id="PTHR42908:SF8">
    <property type="entry name" value="TR-TYPE G DOMAIN-CONTAINING PROTEIN"/>
    <property type="match status" value="1"/>
</dbReference>
<dbReference type="Proteomes" id="UP000673691">
    <property type="component" value="Unassembled WGS sequence"/>
</dbReference>
<evidence type="ECO:0000259" key="1">
    <source>
        <dbReference type="PROSITE" id="PS51722"/>
    </source>
</evidence>
<dbReference type="Gene3D" id="3.30.70.870">
    <property type="entry name" value="Elongation Factor G (Translational Gtpase), domain 3"/>
    <property type="match status" value="2"/>
</dbReference>
<proteinExistence type="predicted"/>
<dbReference type="GO" id="GO:0003924">
    <property type="term" value="F:GTPase activity"/>
    <property type="evidence" value="ECO:0007669"/>
    <property type="project" value="InterPro"/>
</dbReference>
<dbReference type="InterPro" id="IPR000795">
    <property type="entry name" value="T_Tr_GTP-bd_dom"/>
</dbReference>
<dbReference type="InterPro" id="IPR027417">
    <property type="entry name" value="P-loop_NTPase"/>
</dbReference>
<sequence>MDHNALEKERGITILSKVTSIMYNDYRFNIVDTPGHADFGGEVERVLAMVDGVILVVDAVDGPMTQTKYVLSKALARNLRPVVVLNKADRPNLRLNILDSQLFDLFVDLGADESLLEYPTIYASAREGWATDNWEEGQRTNMKPLFEAIVKHVPPPVGSRDEKFKMLVTQLDSNLYFGIFDFRSHVTVYDLGFHSAEHCYIGRVFSGIVRAGDPIKAIDREGKPVETNKATKIFLKAGLDSISTEIAGAGDIITIAGLANSTVNHTICDPLVNEPLPSAPIDPPTVSIVFGPNTSPFAGTEGIKHSSNDIRERLMKEAETNVALKVVPSAERSDFLEVMGRGELQLGILIETMRREGYEMTISPPKVLMIDGKEPIEELRVECNSDIAGTVIQAMIQRKGEMKDMSETAEGITTMVFEVPTRGLIGYSAEFKQISGGEGILNRAFLRYDAMRFGVARGRRPAMVAMYGGTTTAYALQSVEEKGKLFVAPGAKVYPGMIVGEYNKESLYDMEVSCCKTRRTYDDEQVLIDIIISTNSPCWIGLVDPVVFVTRLPGIVAVTNVRAVCKETPIRLHAVQQMMLEDCIAYVERKSPPPVLVFNILLVCPFAADECIEITPKAIRMRKTILDANMRKSIVKKQKAIEAKA</sequence>
<dbReference type="InterPro" id="IPR035651">
    <property type="entry name" value="BipA_V"/>
</dbReference>
<dbReference type="Gene3D" id="2.40.50.250">
    <property type="entry name" value="bipa protein"/>
    <property type="match status" value="2"/>
</dbReference>
<dbReference type="PROSITE" id="PS51722">
    <property type="entry name" value="G_TR_2"/>
    <property type="match status" value="1"/>
</dbReference>
<dbReference type="CDD" id="cd03710">
    <property type="entry name" value="BipA_TypA_C"/>
    <property type="match status" value="1"/>
</dbReference>
<accession>A0A8H7ZWI9</accession>
<dbReference type="InterPro" id="IPR005225">
    <property type="entry name" value="Small_GTP-bd"/>
</dbReference>
<dbReference type="FunFam" id="3.30.70.240:FF:000002">
    <property type="entry name" value="GTP-binding protein TypA"/>
    <property type="match status" value="1"/>
</dbReference>
<comment type="caution">
    <text evidence="2">The sequence shown here is derived from an EMBL/GenBank/DDBJ whole genome shotgun (WGS) entry which is preliminary data.</text>
</comment>
<dbReference type="SUPFAM" id="SSF54980">
    <property type="entry name" value="EF-G C-terminal domain-like"/>
    <property type="match status" value="2"/>
</dbReference>
<dbReference type="Gene3D" id="3.30.70.240">
    <property type="match status" value="1"/>
</dbReference>
<keyword evidence="3" id="KW-1185">Reference proteome</keyword>
<evidence type="ECO:0000313" key="3">
    <source>
        <dbReference type="Proteomes" id="UP000673691"/>
    </source>
</evidence>
<dbReference type="InterPro" id="IPR035647">
    <property type="entry name" value="EFG_III/V"/>
</dbReference>
<dbReference type="CDD" id="cd03691">
    <property type="entry name" value="BipA_TypA_II"/>
    <property type="match status" value="1"/>
</dbReference>
<dbReference type="GO" id="GO:0005525">
    <property type="term" value="F:GTP binding"/>
    <property type="evidence" value="ECO:0007669"/>
    <property type="project" value="InterPro"/>
</dbReference>
<organism evidence="2 3">
    <name type="scientific">Olpidium bornovanus</name>
    <dbReference type="NCBI Taxonomy" id="278681"/>
    <lineage>
        <taxon>Eukaryota</taxon>
        <taxon>Fungi</taxon>
        <taxon>Fungi incertae sedis</taxon>
        <taxon>Olpidiomycota</taxon>
        <taxon>Olpidiomycotina</taxon>
        <taxon>Olpidiomycetes</taxon>
        <taxon>Olpidiales</taxon>
        <taxon>Olpidiaceae</taxon>
        <taxon>Olpidium</taxon>
    </lineage>
</organism>
<dbReference type="Pfam" id="PF21018">
    <property type="entry name" value="BipA_C"/>
    <property type="match status" value="1"/>
</dbReference>
<dbReference type="Pfam" id="PF00679">
    <property type="entry name" value="EFG_C"/>
    <property type="match status" value="1"/>
</dbReference>
<feature type="domain" description="Tr-type G" evidence="1">
    <location>
        <begin position="1"/>
        <end position="157"/>
    </location>
</feature>
<dbReference type="PANTHER" id="PTHR42908">
    <property type="entry name" value="TRANSLATION ELONGATION FACTOR-RELATED"/>
    <property type="match status" value="1"/>
</dbReference>
<dbReference type="GO" id="GO:1990904">
    <property type="term" value="C:ribonucleoprotein complex"/>
    <property type="evidence" value="ECO:0007669"/>
    <property type="project" value="TreeGrafter"/>
</dbReference>
<reference evidence="2 3" key="1">
    <citation type="journal article" name="Sci. Rep.">
        <title>Genome-scale phylogenetic analyses confirm Olpidium as the closest living zoosporic fungus to the non-flagellated, terrestrial fungi.</title>
        <authorList>
            <person name="Chang Y."/>
            <person name="Rochon D."/>
            <person name="Sekimoto S."/>
            <person name="Wang Y."/>
            <person name="Chovatia M."/>
            <person name="Sandor L."/>
            <person name="Salamov A."/>
            <person name="Grigoriev I.V."/>
            <person name="Stajich J.E."/>
            <person name="Spatafora J.W."/>
        </authorList>
    </citation>
    <scope>NUCLEOTIDE SEQUENCE [LARGE SCALE GENOMIC DNA]</scope>
    <source>
        <strain evidence="2">S191</strain>
    </source>
</reference>
<evidence type="ECO:0000313" key="2">
    <source>
        <dbReference type="EMBL" id="KAG5460873.1"/>
    </source>
</evidence>
<gene>
    <name evidence="2" type="ORF">BJ554DRAFT_7029</name>
</gene>
<dbReference type="OrthoDB" id="364892at2759"/>
<dbReference type="Gene3D" id="2.40.30.10">
    <property type="entry name" value="Translation factors"/>
    <property type="match status" value="1"/>
</dbReference>
<dbReference type="InterPro" id="IPR000640">
    <property type="entry name" value="EFG_V-like"/>
</dbReference>
<dbReference type="Pfam" id="PF00009">
    <property type="entry name" value="GTP_EFTU"/>
    <property type="match status" value="1"/>
</dbReference>
<dbReference type="GO" id="GO:0005829">
    <property type="term" value="C:cytosol"/>
    <property type="evidence" value="ECO:0007669"/>
    <property type="project" value="TreeGrafter"/>
</dbReference>
<dbReference type="SUPFAM" id="SSF52540">
    <property type="entry name" value="P-loop containing nucleoside triphosphate hydrolases"/>
    <property type="match status" value="1"/>
</dbReference>
<dbReference type="AlphaFoldDB" id="A0A8H7ZWI9"/>